<dbReference type="GO" id="GO:0006094">
    <property type="term" value="P:gluconeogenesis"/>
    <property type="evidence" value="ECO:0007669"/>
    <property type="project" value="UniProtKB-KW"/>
</dbReference>
<name>A0A2S0KMH2_9FIRM</name>
<dbReference type="EMBL" id="CP027226">
    <property type="protein sequence ID" value="AVM42232.1"/>
    <property type="molecule type" value="Genomic_DNA"/>
</dbReference>
<dbReference type="SUPFAM" id="SSF68923">
    <property type="entry name" value="PEP carboxykinase N-terminal domain"/>
    <property type="match status" value="1"/>
</dbReference>
<keyword evidence="9" id="KW-0464">Manganese</keyword>
<dbReference type="InterPro" id="IPR013035">
    <property type="entry name" value="PEP_carboxykinase_C"/>
</dbReference>
<dbReference type="Gene3D" id="3.90.228.20">
    <property type="match status" value="1"/>
</dbReference>
<comment type="similarity">
    <text evidence="2">Belongs to the phosphoenolpyruvate carboxykinase [GTP] family.</text>
</comment>
<dbReference type="GO" id="GO:0030145">
    <property type="term" value="F:manganese ion binding"/>
    <property type="evidence" value="ECO:0007669"/>
    <property type="project" value="TreeGrafter"/>
</dbReference>
<dbReference type="GO" id="GO:0005525">
    <property type="term" value="F:GTP binding"/>
    <property type="evidence" value="ECO:0007669"/>
    <property type="project" value="UniProtKB-KW"/>
</dbReference>
<keyword evidence="6" id="KW-0547">Nucleotide-binding</keyword>
<dbReference type="InterPro" id="IPR035077">
    <property type="entry name" value="PEP_carboxykinase_GTP_C"/>
</dbReference>
<dbReference type="GO" id="GO:0071333">
    <property type="term" value="P:cellular response to glucose stimulus"/>
    <property type="evidence" value="ECO:0007669"/>
    <property type="project" value="TreeGrafter"/>
</dbReference>
<dbReference type="InterPro" id="IPR008209">
    <property type="entry name" value="PEP_carboxykinase_GTP"/>
</dbReference>
<dbReference type="Pfam" id="PF00821">
    <property type="entry name" value="PEPCK_GTP"/>
    <property type="match status" value="1"/>
</dbReference>
<evidence type="ECO:0000256" key="9">
    <source>
        <dbReference type="ARBA" id="ARBA00023211"/>
    </source>
</evidence>
<dbReference type="GO" id="GO:0019543">
    <property type="term" value="P:propionate catabolic process"/>
    <property type="evidence" value="ECO:0007669"/>
    <property type="project" value="TreeGrafter"/>
</dbReference>
<keyword evidence="10" id="KW-0456">Lyase</keyword>
<dbReference type="PANTHER" id="PTHR11561:SF0">
    <property type="entry name" value="PHOSPHOENOLPYRUVATE CARBOXYKINASE [GTP]-RELATED"/>
    <property type="match status" value="1"/>
</dbReference>
<reference evidence="14" key="1">
    <citation type="submission" date="2018-02" db="EMBL/GenBank/DDBJ databases">
        <authorList>
            <person name="Holder M.E."/>
            <person name="Ajami N.J."/>
            <person name="Petrosino J.F."/>
        </authorList>
    </citation>
    <scope>NUCLEOTIDE SEQUENCE [LARGE SCALE GENOMIC DNA]</scope>
    <source>
        <strain evidence="14">CCUG 47711</strain>
    </source>
</reference>
<dbReference type="RefSeq" id="WP_106012216.1">
    <property type="nucleotide sequence ID" value="NZ_CP027226.1"/>
</dbReference>
<organism evidence="13 14">
    <name type="scientific">Fastidiosipila sanguinis</name>
    <dbReference type="NCBI Taxonomy" id="236753"/>
    <lineage>
        <taxon>Bacteria</taxon>
        <taxon>Bacillati</taxon>
        <taxon>Bacillota</taxon>
        <taxon>Clostridia</taxon>
        <taxon>Eubacteriales</taxon>
        <taxon>Oscillospiraceae</taxon>
        <taxon>Fastidiosipila</taxon>
    </lineage>
</organism>
<feature type="domain" description="Phosphoenolpyruvate carboxykinase GTP-utilising N-terminal" evidence="12">
    <location>
        <begin position="10"/>
        <end position="196"/>
    </location>
</feature>
<evidence type="ECO:0000256" key="10">
    <source>
        <dbReference type="ARBA" id="ARBA00023239"/>
    </source>
</evidence>
<dbReference type="InterPro" id="IPR035078">
    <property type="entry name" value="PEP_carboxykinase_GTP_N"/>
</dbReference>
<evidence type="ECO:0000256" key="6">
    <source>
        <dbReference type="ARBA" id="ARBA00022741"/>
    </source>
</evidence>
<evidence type="ECO:0000259" key="11">
    <source>
        <dbReference type="Pfam" id="PF00821"/>
    </source>
</evidence>
<dbReference type="GO" id="GO:0042594">
    <property type="term" value="P:response to starvation"/>
    <property type="evidence" value="ECO:0007669"/>
    <property type="project" value="TreeGrafter"/>
</dbReference>
<evidence type="ECO:0000256" key="2">
    <source>
        <dbReference type="ARBA" id="ARBA00005796"/>
    </source>
</evidence>
<dbReference type="GO" id="GO:0005829">
    <property type="term" value="C:cytosol"/>
    <property type="evidence" value="ECO:0007669"/>
    <property type="project" value="TreeGrafter"/>
</dbReference>
<evidence type="ECO:0000313" key="13">
    <source>
        <dbReference type="EMBL" id="AVM42232.1"/>
    </source>
</evidence>
<gene>
    <name evidence="13" type="ORF">C5Q98_02835</name>
</gene>
<evidence type="ECO:0000256" key="8">
    <source>
        <dbReference type="ARBA" id="ARBA00023134"/>
    </source>
</evidence>
<dbReference type="Gene3D" id="3.40.449.10">
    <property type="entry name" value="Phosphoenolpyruvate Carboxykinase, domain 1"/>
    <property type="match status" value="1"/>
</dbReference>
<dbReference type="AlphaFoldDB" id="A0A2S0KMH2"/>
<dbReference type="Proteomes" id="UP000237947">
    <property type="component" value="Chromosome"/>
</dbReference>
<feature type="domain" description="Phosphoenolpyruvate carboxykinase C-terminal P-loop" evidence="11">
    <location>
        <begin position="230"/>
        <end position="577"/>
    </location>
</feature>
<sequence>MNITNQYIINWVQDIARITLPDSIYWVDGSEEERQRLISRGVEEASIFPINSKSWNNCYRYIDDSINKEEIKNNSYYCSDSAEQALPNFKWMQSKKMHSQIENIIFGSMKGKTMFVVPCILGPENTQFLRTGVQITDSIYVVLNLLMLSRAGDTAWKQISDSNNFYKGLHVTQTEPLHKPIYAVFPEEKSIYCVNTTNITQAVMNTVPWGITLSNLEDNIEDYKNSNNLLAAHMMILGVKTPENKTYYIAAASPSSGGKSELAKTKVPEIPEYEGYETFTVCDDIAWLHTSPDGRLWAINPQTGFSYALKDINENHSPELFSEIKSNALYSNIAKDQFDQPWWYGKNSETPKMLKDWKDQIVLIDKDTNLKKLSPNARVTIEANLNNSLVFTSGVPLSAILFLTKSRNNVPIISEARSWAEGVFYGASLNRESEFGREFNPMGVYPFLAEKLEHHLDTWLDYEDKLENLPKTYLVNWYRINENSNYIWPGGSDNFRIIEWIIKRIENKVETEENFFGLAPLNTDINLKDCVISTQAFKELLQEIDLELAEDRFEKSVEFLEEQGNIPERISATIDKLRLYFE</sequence>
<evidence type="ECO:0000313" key="14">
    <source>
        <dbReference type="Proteomes" id="UP000237947"/>
    </source>
</evidence>
<dbReference type="OrthoDB" id="9758871at2"/>
<protein>
    <recommendedName>
        <fullName evidence="3">phosphoenolpyruvate carboxykinase (GTP)</fullName>
        <ecNumber evidence="3">4.1.1.32</ecNumber>
    </recommendedName>
</protein>
<accession>A0A2S0KMH2</accession>
<dbReference type="GO" id="GO:0006107">
    <property type="term" value="P:oxaloacetate metabolic process"/>
    <property type="evidence" value="ECO:0007669"/>
    <property type="project" value="TreeGrafter"/>
</dbReference>
<evidence type="ECO:0000256" key="1">
    <source>
        <dbReference type="ARBA" id="ARBA00001936"/>
    </source>
</evidence>
<keyword evidence="5" id="KW-0479">Metal-binding</keyword>
<evidence type="ECO:0000256" key="3">
    <source>
        <dbReference type="ARBA" id="ARBA00012306"/>
    </source>
</evidence>
<evidence type="ECO:0000256" key="4">
    <source>
        <dbReference type="ARBA" id="ARBA00022432"/>
    </source>
</evidence>
<dbReference type="GO" id="GO:0033993">
    <property type="term" value="P:response to lipid"/>
    <property type="evidence" value="ECO:0007669"/>
    <property type="project" value="TreeGrafter"/>
</dbReference>
<dbReference type="SUPFAM" id="SSF53795">
    <property type="entry name" value="PEP carboxykinase-like"/>
    <property type="match status" value="1"/>
</dbReference>
<evidence type="ECO:0000256" key="5">
    <source>
        <dbReference type="ARBA" id="ARBA00022723"/>
    </source>
</evidence>
<keyword evidence="14" id="KW-1185">Reference proteome</keyword>
<evidence type="ECO:0000259" key="12">
    <source>
        <dbReference type="Pfam" id="PF17297"/>
    </source>
</evidence>
<evidence type="ECO:0000256" key="7">
    <source>
        <dbReference type="ARBA" id="ARBA00022793"/>
    </source>
</evidence>
<dbReference type="Gene3D" id="2.170.8.10">
    <property type="entry name" value="Phosphoenolpyruvate Carboxykinase, domain 2"/>
    <property type="match status" value="1"/>
</dbReference>
<dbReference type="PANTHER" id="PTHR11561">
    <property type="entry name" value="PHOSPHOENOLPYRUVATE CARBOXYKINASE"/>
    <property type="match status" value="1"/>
</dbReference>
<keyword evidence="4" id="KW-0312">Gluconeogenesis</keyword>
<dbReference type="GO" id="GO:0004613">
    <property type="term" value="F:phosphoenolpyruvate carboxykinase (GTP) activity"/>
    <property type="evidence" value="ECO:0007669"/>
    <property type="project" value="UniProtKB-EC"/>
</dbReference>
<proteinExistence type="inferred from homology"/>
<dbReference type="GO" id="GO:0046327">
    <property type="term" value="P:glycerol biosynthetic process from pyruvate"/>
    <property type="evidence" value="ECO:0007669"/>
    <property type="project" value="TreeGrafter"/>
</dbReference>
<dbReference type="PIRSF" id="PIRSF001348">
    <property type="entry name" value="PEP_carboxykinase_GTP"/>
    <property type="match status" value="1"/>
</dbReference>
<dbReference type="Pfam" id="PF17297">
    <property type="entry name" value="PEPCK_N"/>
    <property type="match status" value="1"/>
</dbReference>
<dbReference type="InterPro" id="IPR008210">
    <property type="entry name" value="PEP_carboxykinase_N"/>
</dbReference>
<comment type="cofactor">
    <cofactor evidence="1">
        <name>Mn(2+)</name>
        <dbReference type="ChEBI" id="CHEBI:29035"/>
    </cofactor>
</comment>
<keyword evidence="7" id="KW-0210">Decarboxylase</keyword>
<dbReference type="EC" id="4.1.1.32" evidence="3"/>
<keyword evidence="8" id="KW-0342">GTP-binding</keyword>
<dbReference type="KEGG" id="fsa:C5Q98_02835"/>